<name>A0ABD2QFG7_9PLAT</name>
<organism evidence="1 2">
    <name type="scientific">Cichlidogyrus casuarinus</name>
    <dbReference type="NCBI Taxonomy" id="1844966"/>
    <lineage>
        <taxon>Eukaryota</taxon>
        <taxon>Metazoa</taxon>
        <taxon>Spiralia</taxon>
        <taxon>Lophotrochozoa</taxon>
        <taxon>Platyhelminthes</taxon>
        <taxon>Monogenea</taxon>
        <taxon>Monopisthocotylea</taxon>
        <taxon>Dactylogyridea</taxon>
        <taxon>Ancyrocephalidae</taxon>
        <taxon>Cichlidogyrus</taxon>
    </lineage>
</organism>
<reference evidence="1 2" key="1">
    <citation type="submission" date="2024-11" db="EMBL/GenBank/DDBJ databases">
        <title>Adaptive evolution of stress response genes in parasites aligns with host niche diversity.</title>
        <authorList>
            <person name="Hahn C."/>
            <person name="Resl P."/>
        </authorList>
    </citation>
    <scope>NUCLEOTIDE SEQUENCE [LARGE SCALE GENOMIC DNA]</scope>
    <source>
        <strain evidence="1">EGGRZ-B1_66</strain>
        <tissue evidence="1">Body</tissue>
    </source>
</reference>
<dbReference type="AlphaFoldDB" id="A0ABD2QFG7"/>
<dbReference type="Proteomes" id="UP001626550">
    <property type="component" value="Unassembled WGS sequence"/>
</dbReference>
<proteinExistence type="predicted"/>
<gene>
    <name evidence="1" type="ORF">Ciccas_003061</name>
</gene>
<dbReference type="EMBL" id="JBJKFK010000263">
    <property type="protein sequence ID" value="KAL3318280.1"/>
    <property type="molecule type" value="Genomic_DNA"/>
</dbReference>
<sequence length="224" mass="25813">MNFSHSDKLKRLVKIKSTKKFSLPQRLLLLNHLKNFLVGELRKTEQAKKRVDDRSKHLNKIEFQHLSNDANITCLRELLDESSSYADMRPSIVSRNQLHEVLLNTTAKKVKNGFRNRTAPASPTHRFDPIVESNENSFISKANNQFRSKRARTCMPENKDQSKIMNTSISVGHAPVSNDIPSNISRSEMIKALKELKTAIKKPCLSKYEKFSNLFEQFMDIHFA</sequence>
<evidence type="ECO:0000313" key="2">
    <source>
        <dbReference type="Proteomes" id="UP001626550"/>
    </source>
</evidence>
<protein>
    <submittedName>
        <fullName evidence="1">Uncharacterized protein</fullName>
    </submittedName>
</protein>
<keyword evidence="2" id="KW-1185">Reference proteome</keyword>
<comment type="caution">
    <text evidence="1">The sequence shown here is derived from an EMBL/GenBank/DDBJ whole genome shotgun (WGS) entry which is preliminary data.</text>
</comment>
<accession>A0ABD2QFG7</accession>
<evidence type="ECO:0000313" key="1">
    <source>
        <dbReference type="EMBL" id="KAL3318280.1"/>
    </source>
</evidence>